<evidence type="ECO:0000256" key="3">
    <source>
        <dbReference type="ARBA" id="ARBA00007681"/>
    </source>
</evidence>
<evidence type="ECO:0000256" key="5">
    <source>
        <dbReference type="ARBA" id="ARBA00022781"/>
    </source>
</evidence>
<evidence type="ECO:0008006" key="12">
    <source>
        <dbReference type="Google" id="ProtNLM"/>
    </source>
</evidence>
<evidence type="ECO:0000256" key="6">
    <source>
        <dbReference type="ARBA" id="ARBA00023065"/>
    </source>
</evidence>
<evidence type="ECO:0000256" key="7">
    <source>
        <dbReference type="ARBA" id="ARBA00023136"/>
    </source>
</evidence>
<dbReference type="Pfam" id="PF00231">
    <property type="entry name" value="ATP-synt"/>
    <property type="match status" value="1"/>
</dbReference>
<dbReference type="Gene3D" id="3.40.1380.10">
    <property type="match status" value="1"/>
</dbReference>
<name>A0AAJ1PTH2_9MOLU</name>
<keyword evidence="11" id="KW-1185">Reference proteome</keyword>
<keyword evidence="8" id="KW-0139">CF(1)</keyword>
<keyword evidence="6" id="KW-0406">Ion transport</keyword>
<dbReference type="Proteomes" id="UP001224428">
    <property type="component" value="Unassembled WGS sequence"/>
</dbReference>
<keyword evidence="4" id="KW-0813">Transport</keyword>
<evidence type="ECO:0000256" key="1">
    <source>
        <dbReference type="ARBA" id="ARBA00003456"/>
    </source>
</evidence>
<comment type="similarity">
    <text evidence="3">Belongs to the ATPase gamma chain family.</text>
</comment>
<keyword evidence="7" id="KW-0472">Membrane</keyword>
<sequence>MELGKIEKKYKNIQHISKKVQNDKNILTISIMKKSNIINNSVELARNSQYILEFLKEKYNIDGYLKPRKIPFFKGNSKELWIYVTEEKTKLTNPHERYEKLILKSRKKTRVDFITIGEAAFKFCKKNRFNIIKKFEGKETDKIREEVAKFITKVSEVENYKSIKFIINSNKNLHGYFTLFPFENSNINLLYRNSTKQHLENDIKKYQIIPEVNVFIKSLTRIYLFYSICSLMLESNLYNAKVSLVALNKTIKTIDEMMLKLKRKISRVRRELELEELIMLTNKTQEE</sequence>
<evidence type="ECO:0000256" key="8">
    <source>
        <dbReference type="ARBA" id="ARBA00023196"/>
    </source>
</evidence>
<evidence type="ECO:0000313" key="10">
    <source>
        <dbReference type="EMBL" id="MDJ1645561.1"/>
    </source>
</evidence>
<dbReference type="RefSeq" id="WP_283827103.1">
    <property type="nucleotide sequence ID" value="NZ_JASDDP010000006.1"/>
</dbReference>
<dbReference type="NCBIfam" id="NF045933">
    <property type="entry name" value="MSC_0622_gamma"/>
    <property type="match status" value="1"/>
</dbReference>
<keyword evidence="9" id="KW-0066">ATP synthesis</keyword>
<evidence type="ECO:0000256" key="4">
    <source>
        <dbReference type="ARBA" id="ARBA00022448"/>
    </source>
</evidence>
<organism evidence="10 11">
    <name type="scientific">Mycoplasma phocimorsus</name>
    <dbReference type="NCBI Taxonomy" id="3045839"/>
    <lineage>
        <taxon>Bacteria</taxon>
        <taxon>Bacillati</taxon>
        <taxon>Mycoplasmatota</taxon>
        <taxon>Mollicutes</taxon>
        <taxon>Mycoplasmataceae</taxon>
        <taxon>Mycoplasma</taxon>
    </lineage>
</organism>
<comment type="function">
    <text evidence="1">Produces ATP from ADP in the presence of a proton gradient across the membrane. The gamma chain is believed to be important in regulating ATPase activity and the flow of protons through the CF(0) complex.</text>
</comment>
<dbReference type="GO" id="GO:0045259">
    <property type="term" value="C:proton-transporting ATP synthase complex"/>
    <property type="evidence" value="ECO:0007669"/>
    <property type="project" value="UniProtKB-KW"/>
</dbReference>
<dbReference type="GO" id="GO:0046933">
    <property type="term" value="F:proton-transporting ATP synthase activity, rotational mechanism"/>
    <property type="evidence" value="ECO:0007669"/>
    <property type="project" value="InterPro"/>
</dbReference>
<proteinExistence type="inferred from homology"/>
<dbReference type="SUPFAM" id="SSF52943">
    <property type="entry name" value="ATP synthase (F1-ATPase), gamma subunit"/>
    <property type="match status" value="1"/>
</dbReference>
<dbReference type="AlphaFoldDB" id="A0AAJ1PTH2"/>
<dbReference type="InterPro" id="IPR035968">
    <property type="entry name" value="ATP_synth_F1_ATPase_gsu"/>
</dbReference>
<comment type="subcellular location">
    <subcellularLocation>
        <location evidence="2">Membrane</location>
        <topology evidence="2">Peripheral membrane protein</topology>
    </subcellularLocation>
</comment>
<gene>
    <name evidence="10" type="ORF">QLQ80_00455</name>
</gene>
<evidence type="ECO:0000313" key="11">
    <source>
        <dbReference type="Proteomes" id="UP001224428"/>
    </source>
</evidence>
<evidence type="ECO:0000256" key="9">
    <source>
        <dbReference type="ARBA" id="ARBA00023310"/>
    </source>
</evidence>
<accession>A0AAJ1PTH2</accession>
<comment type="caution">
    <text evidence="10">The sequence shown here is derived from an EMBL/GenBank/DDBJ whole genome shotgun (WGS) entry which is preliminary data.</text>
</comment>
<reference evidence="10" key="1">
    <citation type="submission" date="2023-05" db="EMBL/GenBank/DDBJ databases">
        <title>Mycoplasma phocimorsus sp. nov., isolated from Scandinavian patients with seal finger or septic arthritis after contact with seals.</title>
        <authorList>
            <person name="Skafte-Holm A."/>
            <person name="Pedersen T.R."/>
            <person name="Froelund M."/>
            <person name="Stegger M."/>
            <person name="Qvortrup K."/>
            <person name="Michaels D.L."/>
            <person name="Brown D.R."/>
            <person name="Jensen J.S."/>
        </authorList>
    </citation>
    <scope>NUCLEOTIDE SEQUENCE</scope>
    <source>
        <strain evidence="10">M5725</strain>
    </source>
</reference>
<dbReference type="InterPro" id="IPR000131">
    <property type="entry name" value="ATP_synth_F1_gsu"/>
</dbReference>
<evidence type="ECO:0000256" key="2">
    <source>
        <dbReference type="ARBA" id="ARBA00004170"/>
    </source>
</evidence>
<dbReference type="EMBL" id="JASDDP010000006">
    <property type="protein sequence ID" value="MDJ1645561.1"/>
    <property type="molecule type" value="Genomic_DNA"/>
</dbReference>
<protein>
    <recommendedName>
        <fullName evidence="12">ATP synthase gamma chain</fullName>
    </recommendedName>
</protein>
<keyword evidence="5" id="KW-0375">Hydrogen ion transport</keyword>